<accession>A0A4Q2JZE4</accession>
<feature type="region of interest" description="Disordered" evidence="1">
    <location>
        <begin position="173"/>
        <end position="207"/>
    </location>
</feature>
<reference evidence="2 3" key="1">
    <citation type="submission" date="2019-01" db="EMBL/GenBank/DDBJ databases">
        <title>Senegalimassilia sp. nov. KGMB04484 isolated human feces.</title>
        <authorList>
            <person name="Han K.-I."/>
            <person name="Kim J.-S."/>
            <person name="Lee K.C."/>
            <person name="Suh M.K."/>
            <person name="Eom M.K."/>
            <person name="Lee J.H."/>
            <person name="Park S.-H."/>
            <person name="Kang S.W."/>
            <person name="Park J.-E."/>
            <person name="Oh B.S."/>
            <person name="Yu S.Y."/>
            <person name="Choi S.-H."/>
            <person name="Lee D.H."/>
            <person name="Yoon H."/>
            <person name="Kim B.-Y."/>
            <person name="Lee J.H."/>
            <person name="Lee J.-S."/>
        </authorList>
    </citation>
    <scope>NUCLEOTIDE SEQUENCE [LARGE SCALE GENOMIC DNA]</scope>
    <source>
        <strain evidence="2 3">KGMB04484</strain>
    </source>
</reference>
<sequence length="207" mass="22902">MNDAAIKNFCSFAREQLTRGVELCMAKYGVTPEADAAEQLDAVAGVPLSPQERAQRADLLRQRDALGAGDAARGWARLRDKAAYTWFNRIVAIRFMELRDYLPSRARMFSDEAGALGSQALDQALDVEIGDMDPARVVELKQAGDDEVLASIYFSPFSPTYFRQSRQRGCAGFANADAPLPASRRPPPSRPHRRWIRPSGDMTVPLS</sequence>
<keyword evidence="3" id="KW-1185">Reference proteome</keyword>
<comment type="caution">
    <text evidence="2">The sequence shown here is derived from an EMBL/GenBank/DDBJ whole genome shotgun (WGS) entry which is preliminary data.</text>
</comment>
<organism evidence="2 3">
    <name type="scientific">Senegalimassilia faecalis</name>
    <dbReference type="NCBI Taxonomy" id="2509433"/>
    <lineage>
        <taxon>Bacteria</taxon>
        <taxon>Bacillati</taxon>
        <taxon>Actinomycetota</taxon>
        <taxon>Coriobacteriia</taxon>
        <taxon>Coriobacteriales</taxon>
        <taxon>Coriobacteriaceae</taxon>
        <taxon>Senegalimassilia</taxon>
    </lineage>
</organism>
<evidence type="ECO:0000256" key="1">
    <source>
        <dbReference type="SAM" id="MobiDB-lite"/>
    </source>
</evidence>
<evidence type="ECO:0000313" key="2">
    <source>
        <dbReference type="EMBL" id="RXZ53458.1"/>
    </source>
</evidence>
<protein>
    <submittedName>
        <fullName evidence="2">Uncharacterized protein</fullName>
    </submittedName>
</protein>
<dbReference type="RefSeq" id="WP_129423161.1">
    <property type="nucleotide sequence ID" value="NZ_SDPW01000001.1"/>
</dbReference>
<evidence type="ECO:0000313" key="3">
    <source>
        <dbReference type="Proteomes" id="UP000293345"/>
    </source>
</evidence>
<proteinExistence type="predicted"/>
<dbReference type="Proteomes" id="UP000293345">
    <property type="component" value="Unassembled WGS sequence"/>
</dbReference>
<name>A0A4Q2JZE4_9ACTN</name>
<dbReference type="AlphaFoldDB" id="A0A4Q2JZE4"/>
<gene>
    <name evidence="2" type="ORF">ET524_02380</name>
</gene>
<dbReference type="EMBL" id="SDPW01000001">
    <property type="protein sequence ID" value="RXZ53458.1"/>
    <property type="molecule type" value="Genomic_DNA"/>
</dbReference>